<keyword evidence="4" id="KW-1185">Reference proteome</keyword>
<dbReference type="EMBL" id="JACHMP010000001">
    <property type="protein sequence ID" value="MBB5820655.1"/>
    <property type="molecule type" value="Genomic_DNA"/>
</dbReference>
<feature type="transmembrane region" description="Helical" evidence="2">
    <location>
        <begin position="46"/>
        <end position="64"/>
    </location>
</feature>
<evidence type="ECO:0000256" key="2">
    <source>
        <dbReference type="SAM" id="Phobius"/>
    </source>
</evidence>
<feature type="compositionally biased region" description="Basic residues" evidence="1">
    <location>
        <begin position="202"/>
        <end position="211"/>
    </location>
</feature>
<protein>
    <submittedName>
        <fullName evidence="3">Putative membrane protein YgcG</fullName>
    </submittedName>
</protein>
<keyword evidence="2" id="KW-0812">Transmembrane</keyword>
<reference evidence="3 4" key="1">
    <citation type="submission" date="2020-08" db="EMBL/GenBank/DDBJ databases">
        <title>Sequencing the genomes of 1000 actinobacteria strains.</title>
        <authorList>
            <person name="Klenk H.-P."/>
        </authorList>
    </citation>
    <scope>NUCLEOTIDE SEQUENCE [LARGE SCALE GENOMIC DNA]</scope>
    <source>
        <strain evidence="3 4">DSM 46887</strain>
    </source>
</reference>
<evidence type="ECO:0000256" key="1">
    <source>
        <dbReference type="SAM" id="MobiDB-lite"/>
    </source>
</evidence>
<feature type="transmembrane region" description="Helical" evidence="2">
    <location>
        <begin position="180"/>
        <end position="200"/>
    </location>
</feature>
<gene>
    <name evidence="3" type="ORF">F4562_003717</name>
</gene>
<comment type="caution">
    <text evidence="3">The sequence shown here is derived from an EMBL/GenBank/DDBJ whole genome shotgun (WGS) entry which is preliminary data.</text>
</comment>
<keyword evidence="2" id="KW-1133">Transmembrane helix</keyword>
<keyword evidence="2" id="KW-0472">Membrane</keyword>
<evidence type="ECO:0000313" key="4">
    <source>
        <dbReference type="Proteomes" id="UP000540685"/>
    </source>
</evidence>
<dbReference type="AlphaFoldDB" id="A0A7W9IHR5"/>
<feature type="transmembrane region" description="Helical" evidence="2">
    <location>
        <begin position="12"/>
        <end position="40"/>
    </location>
</feature>
<evidence type="ECO:0000313" key="3">
    <source>
        <dbReference type="EMBL" id="MBB5820655.1"/>
    </source>
</evidence>
<dbReference type="Proteomes" id="UP000540685">
    <property type="component" value="Unassembled WGS sequence"/>
</dbReference>
<dbReference type="RefSeq" id="WP_184543086.1">
    <property type="nucleotide sequence ID" value="NZ_JACHMP010000001.1"/>
</dbReference>
<feature type="compositionally biased region" description="Gly residues" evidence="1">
    <location>
        <begin position="238"/>
        <end position="259"/>
    </location>
</feature>
<proteinExistence type="predicted"/>
<name>A0A7W9IHR5_9ACTN</name>
<feature type="transmembrane region" description="Helical" evidence="2">
    <location>
        <begin position="76"/>
        <end position="95"/>
    </location>
</feature>
<sequence>MDKTLQEAELRAGWGLVVVRGTSFLAAVAVLWLLLGVVVAVDIPSWVEFVVGGVLFVTLMFGPVFAMMKISEDVPWALWALLPFLVALGGTAIALPGDHYLRTFGEQVTATVVDREWVEGRKRRDDHYRYVLHDPDGRPLVDDHTTSGDPLEVGETVEMLVDPLGVVEPRPPASQGVMETATWISGGWIALMTVVLSVMGERRRRRMRPKRPGGSGRSDDSDYSDDSDDSGWSSDSDGGSGDSGDSGGGSSDSGGGSGD</sequence>
<accession>A0A7W9IHR5</accession>
<feature type="region of interest" description="Disordered" evidence="1">
    <location>
        <begin position="202"/>
        <end position="259"/>
    </location>
</feature>
<organism evidence="3 4">
    <name type="scientific">Streptosporangium becharense</name>
    <dbReference type="NCBI Taxonomy" id="1816182"/>
    <lineage>
        <taxon>Bacteria</taxon>
        <taxon>Bacillati</taxon>
        <taxon>Actinomycetota</taxon>
        <taxon>Actinomycetes</taxon>
        <taxon>Streptosporangiales</taxon>
        <taxon>Streptosporangiaceae</taxon>
        <taxon>Streptosporangium</taxon>
    </lineage>
</organism>